<dbReference type="EMBL" id="LLZG01000050">
    <property type="protein sequence ID" value="KUL42671.1"/>
    <property type="molecule type" value="Genomic_DNA"/>
</dbReference>
<reference evidence="2" key="1">
    <citation type="submission" date="2015-10" db="EMBL/GenBank/DDBJ databases">
        <authorList>
            <person name="Ju K.-S."/>
            <person name="Doroghazi J.R."/>
            <person name="Metcalf W.W."/>
        </authorList>
    </citation>
    <scope>NUCLEOTIDE SEQUENCE [LARGE SCALE GENOMIC DNA]</scope>
    <source>
        <strain evidence="2">NRRL 3151</strain>
    </source>
</reference>
<keyword evidence="2" id="KW-1185">Reference proteome</keyword>
<name>A0A0X3VCY3_9ACTN</name>
<dbReference type="AlphaFoldDB" id="A0A0X3VCY3"/>
<protein>
    <submittedName>
        <fullName evidence="1">Uncharacterized protein</fullName>
    </submittedName>
</protein>
<comment type="caution">
    <text evidence="1">The sequence shown here is derived from an EMBL/GenBank/DDBJ whole genome shotgun (WGS) entry which is preliminary data.</text>
</comment>
<evidence type="ECO:0000313" key="2">
    <source>
        <dbReference type="Proteomes" id="UP000053923"/>
    </source>
</evidence>
<evidence type="ECO:0000313" key="1">
    <source>
        <dbReference type="EMBL" id="KUL42671.1"/>
    </source>
</evidence>
<organism evidence="1 2">
    <name type="scientific">Streptomyces regalis</name>
    <dbReference type="NCBI Taxonomy" id="68262"/>
    <lineage>
        <taxon>Bacteria</taxon>
        <taxon>Bacillati</taxon>
        <taxon>Actinomycetota</taxon>
        <taxon>Actinomycetes</taxon>
        <taxon>Kitasatosporales</taxon>
        <taxon>Streptomycetaceae</taxon>
        <taxon>Streptomyces</taxon>
    </lineage>
</organism>
<gene>
    <name evidence="1" type="ORF">ADL12_09610</name>
</gene>
<accession>A0A0X3VCY3</accession>
<proteinExistence type="predicted"/>
<dbReference type="Proteomes" id="UP000053923">
    <property type="component" value="Unassembled WGS sequence"/>
</dbReference>
<sequence length="96" mass="10504">MIRVLRGVSEDPENYAQIYESERFYAADQMARADKEPGNGNENWEVPAVDAGNVLGAYNAIGSDAYLDARDEKKQWADDAAKSVYHGVGLPLTAVP</sequence>